<dbReference type="EMBL" id="BT039728">
    <property type="protein sequence ID" value="ACF84733.1"/>
    <property type="molecule type" value="mRNA"/>
</dbReference>
<dbReference type="AlphaFoldDB" id="B4FRJ0"/>
<proteinExistence type="evidence at transcript level"/>
<sequence>MLPVPASNVYYTCLHIDIFVQVLQADGGKCATFLLSSLQPCLNGIVLRMRSAFGNIFSANLRQAPARQAALGTGILNTVVCAFYD</sequence>
<name>B4FRJ0_MAIZE</name>
<reference evidence="1" key="1">
    <citation type="journal article" date="2009" name="PLoS Genet.">
        <title>Sequencing, mapping, and analysis of 27,455 maize full-length cDNAs.</title>
        <authorList>
            <person name="Soderlund C."/>
            <person name="Descour A."/>
            <person name="Kudrna D."/>
            <person name="Bomhoff M."/>
            <person name="Boyd L."/>
            <person name="Currie J."/>
            <person name="Angelova A."/>
            <person name="Collura K."/>
            <person name="Wissotski M."/>
            <person name="Ashley E."/>
            <person name="Morrow D."/>
            <person name="Fernandes J."/>
            <person name="Walbot V."/>
            <person name="Yu Y."/>
        </authorList>
    </citation>
    <scope>NUCLEOTIDE SEQUENCE</scope>
    <source>
        <strain evidence="1">B73</strain>
    </source>
</reference>
<protein>
    <submittedName>
        <fullName evidence="1">Uncharacterized protein</fullName>
    </submittedName>
</protein>
<organism evidence="1">
    <name type="scientific">Zea mays</name>
    <name type="common">Maize</name>
    <dbReference type="NCBI Taxonomy" id="4577"/>
    <lineage>
        <taxon>Eukaryota</taxon>
        <taxon>Viridiplantae</taxon>
        <taxon>Streptophyta</taxon>
        <taxon>Embryophyta</taxon>
        <taxon>Tracheophyta</taxon>
        <taxon>Spermatophyta</taxon>
        <taxon>Magnoliopsida</taxon>
        <taxon>Liliopsida</taxon>
        <taxon>Poales</taxon>
        <taxon>Poaceae</taxon>
        <taxon>PACMAD clade</taxon>
        <taxon>Panicoideae</taxon>
        <taxon>Andropogonodae</taxon>
        <taxon>Andropogoneae</taxon>
        <taxon>Tripsacinae</taxon>
        <taxon>Zea</taxon>
    </lineage>
</organism>
<evidence type="ECO:0000313" key="1">
    <source>
        <dbReference type="EMBL" id="ACF84733.1"/>
    </source>
</evidence>
<accession>B4FRJ0</accession>